<protein>
    <submittedName>
        <fullName evidence="2">Uncharacterized protein</fullName>
    </submittedName>
</protein>
<sequence>MSRSPAGHEYHVLAYRCMFTGLLSSVRLRSECAIPSPPEGEVAPGFSLEKTTSARRDFVCTDCTRSLLTRVIFLRRMLLRQPRQRTLRCPQDALATAFSTCNNSQNIMASANSTLAACSTPQRVVIHPCNARRAFTCHANSQMHGAGYEQLPLAARSAIRQSAGPETRAWAAARTQDMQHTAVTRMGMLERPHAASRTTSEATQCLPFTGPPRARPAQRTRKRGEPSCGFEQLMVRGWELIRARSSFLHMHKQCYMHGCPGPLSEDPGPPCLGIASRHKS</sequence>
<dbReference type="RefSeq" id="XP_018037899.1">
    <property type="nucleotide sequence ID" value="XM_018187069.1"/>
</dbReference>
<evidence type="ECO:0000256" key="1">
    <source>
        <dbReference type="SAM" id="MobiDB-lite"/>
    </source>
</evidence>
<keyword evidence="3" id="KW-1185">Reference proteome</keyword>
<organism evidence="2 3">
    <name type="scientific">Paraphaeosphaeria sporulosa</name>
    <dbReference type="NCBI Taxonomy" id="1460663"/>
    <lineage>
        <taxon>Eukaryota</taxon>
        <taxon>Fungi</taxon>
        <taxon>Dikarya</taxon>
        <taxon>Ascomycota</taxon>
        <taxon>Pezizomycotina</taxon>
        <taxon>Dothideomycetes</taxon>
        <taxon>Pleosporomycetidae</taxon>
        <taxon>Pleosporales</taxon>
        <taxon>Massarineae</taxon>
        <taxon>Didymosphaeriaceae</taxon>
        <taxon>Paraphaeosphaeria</taxon>
    </lineage>
</organism>
<feature type="region of interest" description="Disordered" evidence="1">
    <location>
        <begin position="195"/>
        <end position="226"/>
    </location>
</feature>
<reference evidence="2 3" key="1">
    <citation type="submission" date="2016-05" db="EMBL/GenBank/DDBJ databases">
        <title>Comparative analysis of secretome profiles of manganese(II)-oxidizing ascomycete fungi.</title>
        <authorList>
            <consortium name="DOE Joint Genome Institute"/>
            <person name="Zeiner C.A."/>
            <person name="Purvine S.O."/>
            <person name="Zink E.M."/>
            <person name="Wu S."/>
            <person name="Pasa-Tolic L."/>
            <person name="Chaput D.L."/>
            <person name="Haridas S."/>
            <person name="Grigoriev I.V."/>
            <person name="Santelli C.M."/>
            <person name="Hansel C.M."/>
        </authorList>
    </citation>
    <scope>NUCLEOTIDE SEQUENCE [LARGE SCALE GENOMIC DNA]</scope>
    <source>
        <strain evidence="2 3">AP3s5-JAC2a</strain>
    </source>
</reference>
<dbReference type="InParanoid" id="A0A177CJ26"/>
<evidence type="ECO:0000313" key="2">
    <source>
        <dbReference type="EMBL" id="OAG07534.1"/>
    </source>
</evidence>
<accession>A0A177CJ26</accession>
<gene>
    <name evidence="2" type="ORF">CC84DRAFT_665961</name>
</gene>
<proteinExistence type="predicted"/>
<dbReference type="Proteomes" id="UP000077069">
    <property type="component" value="Unassembled WGS sequence"/>
</dbReference>
<dbReference type="GeneID" id="28770555"/>
<evidence type="ECO:0000313" key="3">
    <source>
        <dbReference type="Proteomes" id="UP000077069"/>
    </source>
</evidence>
<dbReference type="AlphaFoldDB" id="A0A177CJ26"/>
<name>A0A177CJ26_9PLEO</name>
<dbReference type="EMBL" id="KV441551">
    <property type="protein sequence ID" value="OAG07534.1"/>
    <property type="molecule type" value="Genomic_DNA"/>
</dbReference>
<dbReference type="OrthoDB" id="10603972at2759"/>